<evidence type="ECO:0000313" key="3">
    <source>
        <dbReference type="Proteomes" id="UP000252586"/>
    </source>
</evidence>
<dbReference type="Proteomes" id="UP000252586">
    <property type="component" value="Unassembled WGS sequence"/>
</dbReference>
<proteinExistence type="predicted"/>
<reference evidence="2 3" key="1">
    <citation type="submission" date="2018-06" db="EMBL/GenBank/DDBJ databases">
        <title>Genomic Encyclopedia of Type Strains, Phase IV (KMG-IV): sequencing the most valuable type-strain genomes for metagenomic binning, comparative biology and taxonomic classification.</title>
        <authorList>
            <person name="Goeker M."/>
        </authorList>
    </citation>
    <scope>NUCLEOTIDE SEQUENCE [LARGE SCALE GENOMIC DNA]</scope>
    <source>
        <strain evidence="2 3">DSM 44599</strain>
    </source>
</reference>
<protein>
    <submittedName>
        <fullName evidence="2">Uncharacterized protein</fullName>
    </submittedName>
</protein>
<sequence>MLCWPAVPFAGTSSPRTGTFAESHLPGSSEADGDRPSGAVRASAPIVVKGSHFRGWPGTRALIEPFTAAADRYTRATARKALRKFPPER</sequence>
<gene>
    <name evidence="2" type="ORF">DFR74_102639</name>
</gene>
<organism evidence="2 3">
    <name type="scientific">Nocardia puris</name>
    <dbReference type="NCBI Taxonomy" id="208602"/>
    <lineage>
        <taxon>Bacteria</taxon>
        <taxon>Bacillati</taxon>
        <taxon>Actinomycetota</taxon>
        <taxon>Actinomycetes</taxon>
        <taxon>Mycobacteriales</taxon>
        <taxon>Nocardiaceae</taxon>
        <taxon>Nocardia</taxon>
    </lineage>
</organism>
<feature type="region of interest" description="Disordered" evidence="1">
    <location>
        <begin position="11"/>
        <end position="40"/>
    </location>
</feature>
<name>A0A366DVV1_9NOCA</name>
<evidence type="ECO:0000256" key="1">
    <source>
        <dbReference type="SAM" id="MobiDB-lite"/>
    </source>
</evidence>
<keyword evidence="3" id="KW-1185">Reference proteome</keyword>
<dbReference type="STRING" id="1210090.GCA_001613185_06950"/>
<evidence type="ECO:0000313" key="2">
    <source>
        <dbReference type="EMBL" id="RBO94216.1"/>
    </source>
</evidence>
<comment type="caution">
    <text evidence="2">The sequence shown here is derived from an EMBL/GenBank/DDBJ whole genome shotgun (WGS) entry which is preliminary data.</text>
</comment>
<dbReference type="EMBL" id="QNRE01000002">
    <property type="protein sequence ID" value="RBO94216.1"/>
    <property type="molecule type" value="Genomic_DNA"/>
</dbReference>
<accession>A0A366DVV1</accession>
<dbReference type="AlphaFoldDB" id="A0A366DVV1"/>